<dbReference type="RefSeq" id="WP_231753441.1">
    <property type="nucleotide sequence ID" value="NZ_CP036348.1"/>
</dbReference>
<dbReference type="SUPFAM" id="SSF53474">
    <property type="entry name" value="alpha/beta-Hydrolases"/>
    <property type="match status" value="1"/>
</dbReference>
<evidence type="ECO:0000256" key="4">
    <source>
        <dbReference type="SAM" id="SignalP"/>
    </source>
</evidence>
<dbReference type="Gene3D" id="3.40.50.1820">
    <property type="entry name" value="alpha/beta hydrolase"/>
    <property type="match status" value="1"/>
</dbReference>
<feature type="domain" description="3-keto-alpha-glucoside-1,2-lyase/3-keto-2-hydroxy-glucal hydratase" evidence="5">
    <location>
        <begin position="35"/>
        <end position="235"/>
    </location>
</feature>
<dbReference type="KEGG" id="rcf:Poly24_05480"/>
<protein>
    <submittedName>
        <fullName evidence="7">Acetyl esterase</fullName>
    </submittedName>
</protein>
<keyword evidence="2" id="KW-0378">Hydrolase</keyword>
<dbReference type="InterPro" id="IPR049492">
    <property type="entry name" value="BD-FAE-like_dom"/>
</dbReference>
<reference evidence="7 8" key="1">
    <citation type="submission" date="2019-02" db="EMBL/GenBank/DDBJ databases">
        <title>Deep-cultivation of Planctomycetes and their phenomic and genomic characterization uncovers novel biology.</title>
        <authorList>
            <person name="Wiegand S."/>
            <person name="Jogler M."/>
            <person name="Boedeker C."/>
            <person name="Pinto D."/>
            <person name="Vollmers J."/>
            <person name="Rivas-Marin E."/>
            <person name="Kohn T."/>
            <person name="Peeters S.H."/>
            <person name="Heuer A."/>
            <person name="Rast P."/>
            <person name="Oberbeckmann S."/>
            <person name="Bunk B."/>
            <person name="Jeske O."/>
            <person name="Meyerdierks A."/>
            <person name="Storesund J.E."/>
            <person name="Kallscheuer N."/>
            <person name="Luecker S."/>
            <person name="Lage O.M."/>
            <person name="Pohl T."/>
            <person name="Merkel B.J."/>
            <person name="Hornburger P."/>
            <person name="Mueller R.-W."/>
            <person name="Bruemmer F."/>
            <person name="Labrenz M."/>
            <person name="Spormann A.M."/>
            <person name="Op den Camp H."/>
            <person name="Overmann J."/>
            <person name="Amann R."/>
            <person name="Jetten M.S.M."/>
            <person name="Mascher T."/>
            <person name="Medema M.H."/>
            <person name="Devos D.P."/>
            <person name="Kaster A.-K."/>
            <person name="Ovreas L."/>
            <person name="Rohde M."/>
            <person name="Galperin M.Y."/>
            <person name="Jogler C."/>
        </authorList>
    </citation>
    <scope>NUCLEOTIDE SEQUENCE [LARGE SCALE GENOMIC DNA]</scope>
    <source>
        <strain evidence="7 8">Poly24</strain>
    </source>
</reference>
<evidence type="ECO:0000256" key="2">
    <source>
        <dbReference type="ARBA" id="ARBA00022801"/>
    </source>
</evidence>
<feature type="domain" description="BD-FAE-like" evidence="6">
    <location>
        <begin position="275"/>
        <end position="477"/>
    </location>
</feature>
<comment type="similarity">
    <text evidence="1">Belongs to the 'GDXG' lipolytic enzyme family.</text>
</comment>
<dbReference type="Pfam" id="PF06439">
    <property type="entry name" value="3keto-disac_hyd"/>
    <property type="match status" value="1"/>
</dbReference>
<keyword evidence="4" id="KW-0732">Signal</keyword>
<evidence type="ECO:0000259" key="5">
    <source>
        <dbReference type="Pfam" id="PF06439"/>
    </source>
</evidence>
<proteinExistence type="inferred from homology"/>
<evidence type="ECO:0000256" key="3">
    <source>
        <dbReference type="SAM" id="MobiDB-lite"/>
    </source>
</evidence>
<accession>A0A518JMS5</accession>
<dbReference type="InterPro" id="IPR050300">
    <property type="entry name" value="GDXG_lipolytic_enzyme"/>
</dbReference>
<dbReference type="PROSITE" id="PS51257">
    <property type="entry name" value="PROKAR_LIPOPROTEIN"/>
    <property type="match status" value="1"/>
</dbReference>
<keyword evidence="8" id="KW-1185">Reference proteome</keyword>
<dbReference type="GO" id="GO:0004806">
    <property type="term" value="F:triacylglycerol lipase activity"/>
    <property type="evidence" value="ECO:0007669"/>
    <property type="project" value="TreeGrafter"/>
</dbReference>
<evidence type="ECO:0000313" key="7">
    <source>
        <dbReference type="EMBL" id="QDV66860.1"/>
    </source>
</evidence>
<name>A0A518JMS5_9BACT</name>
<dbReference type="Pfam" id="PF20434">
    <property type="entry name" value="BD-FAE"/>
    <property type="match status" value="1"/>
</dbReference>
<feature type="chain" id="PRO_5021964688" evidence="4">
    <location>
        <begin position="27"/>
        <end position="540"/>
    </location>
</feature>
<evidence type="ECO:0000256" key="1">
    <source>
        <dbReference type="ARBA" id="ARBA00010515"/>
    </source>
</evidence>
<feature type="region of interest" description="Disordered" evidence="3">
    <location>
        <begin position="141"/>
        <end position="161"/>
    </location>
</feature>
<gene>
    <name evidence="7" type="ORF">Poly24_05480</name>
</gene>
<dbReference type="Gene3D" id="2.60.120.560">
    <property type="entry name" value="Exo-inulinase, domain 1"/>
    <property type="match status" value="1"/>
</dbReference>
<dbReference type="PANTHER" id="PTHR48081:SF30">
    <property type="entry name" value="ACETYL-HYDROLASE LIPR-RELATED"/>
    <property type="match status" value="1"/>
</dbReference>
<evidence type="ECO:0000259" key="6">
    <source>
        <dbReference type="Pfam" id="PF20434"/>
    </source>
</evidence>
<dbReference type="PANTHER" id="PTHR48081">
    <property type="entry name" value="AB HYDROLASE SUPERFAMILY PROTEIN C4A8.06C"/>
    <property type="match status" value="1"/>
</dbReference>
<dbReference type="EMBL" id="CP036348">
    <property type="protein sequence ID" value="QDV66860.1"/>
    <property type="molecule type" value="Genomic_DNA"/>
</dbReference>
<sequence length="540" mass="60238" precursor="true">MLHVMKPWAPSLVALACLSFAPLCDAVEPEPPKGYRAILNGKDLSGWYGWNPHASAKLTGEEKAENLRKQRAEFSEHWTVENGELVNDGHGPYATTEEEFGNIDLLLEYKTVPKADSGIYLRGTPQVQIWDWNQPYNLKRPDRKPHQGSGGLFNNTPGTLGRDPIMRADKPFGQWNQVRVRQVGDRTWVWLNSRAVVEGAVMENFWDRSQPLPAKGPIMLQTHGGEIRWRNIFVREINDQQSEKILAAYRPLPQPTQYDVSYGPHLKQVLHFWQAESDRPTPVLFFIHGGGWRNGGRLSGLSGMLPNILKEGISVVSVEYRFVDEATADGVMPPVQGPLGDVARALQFVRSKAADWNLDKQRIGASGGSAGACSSLWLAFHPDMADPDSEDPVARESTRLWCAAVTGAQTTLDPKHMKEWTPNSRYGGHAFGFDGDPEKKLSAFDEFLAKRDTILPWIAEYSPYALVSSDDPPVYLSYSSAPALGEKQKDPTHTANFGVKLQEHCEQAGVDCELVYPGAKDVEHPTTTDYLIWKLKQPNS</sequence>
<dbReference type="Proteomes" id="UP000315082">
    <property type="component" value="Chromosome"/>
</dbReference>
<organism evidence="7 8">
    <name type="scientific">Rosistilla carotiformis</name>
    <dbReference type="NCBI Taxonomy" id="2528017"/>
    <lineage>
        <taxon>Bacteria</taxon>
        <taxon>Pseudomonadati</taxon>
        <taxon>Planctomycetota</taxon>
        <taxon>Planctomycetia</taxon>
        <taxon>Pirellulales</taxon>
        <taxon>Pirellulaceae</taxon>
        <taxon>Rosistilla</taxon>
    </lineage>
</organism>
<feature type="signal peptide" evidence="4">
    <location>
        <begin position="1"/>
        <end position="26"/>
    </location>
</feature>
<dbReference type="InterPro" id="IPR029058">
    <property type="entry name" value="AB_hydrolase_fold"/>
</dbReference>
<evidence type="ECO:0000313" key="8">
    <source>
        <dbReference type="Proteomes" id="UP000315082"/>
    </source>
</evidence>
<dbReference type="AlphaFoldDB" id="A0A518JMS5"/>
<dbReference type="InterPro" id="IPR010496">
    <property type="entry name" value="AL/BT2_dom"/>
</dbReference>